<proteinExistence type="predicted"/>
<evidence type="ECO:0000313" key="3">
    <source>
        <dbReference type="Proteomes" id="UP001500503"/>
    </source>
</evidence>
<feature type="region of interest" description="Disordered" evidence="1">
    <location>
        <begin position="1"/>
        <end position="37"/>
    </location>
</feature>
<feature type="compositionally biased region" description="Basic and acidic residues" evidence="1">
    <location>
        <begin position="184"/>
        <end position="203"/>
    </location>
</feature>
<organism evidence="2 3">
    <name type="scientific">Actinoallomurus oryzae</name>
    <dbReference type="NCBI Taxonomy" id="502180"/>
    <lineage>
        <taxon>Bacteria</taxon>
        <taxon>Bacillati</taxon>
        <taxon>Actinomycetota</taxon>
        <taxon>Actinomycetes</taxon>
        <taxon>Streptosporangiales</taxon>
        <taxon>Thermomonosporaceae</taxon>
        <taxon>Actinoallomurus</taxon>
    </lineage>
</organism>
<sequence>MGQNGGIPYEGTKHVSIDPSSIPNPGGNAEPEQWAGPTGPVIPDQEMVKELLEQMELKYFVDDEGDLGAPWTTFRTYFMFRGEGEQQVFSVRTFYDRRHGADARPRILETIDDWNRHTLWPKVYTHAHDDGTIRLVGENQMLIGTGVSVEHFVSSTVSSIRAAVEFERWLVERLGLNPEPGSVADERPGDESGVRARPDGDAR</sequence>
<feature type="region of interest" description="Disordered" evidence="1">
    <location>
        <begin position="177"/>
        <end position="203"/>
    </location>
</feature>
<evidence type="ECO:0000256" key="1">
    <source>
        <dbReference type="SAM" id="MobiDB-lite"/>
    </source>
</evidence>
<evidence type="ECO:0000313" key="2">
    <source>
        <dbReference type="EMBL" id="GAA4487971.1"/>
    </source>
</evidence>
<comment type="caution">
    <text evidence="2">The sequence shown here is derived from an EMBL/GenBank/DDBJ whole genome shotgun (WGS) entry which is preliminary data.</text>
</comment>
<dbReference type="Proteomes" id="UP001500503">
    <property type="component" value="Unassembled WGS sequence"/>
</dbReference>
<gene>
    <name evidence="2" type="ORF">GCM10023191_016720</name>
</gene>
<keyword evidence="3" id="KW-1185">Reference proteome</keyword>
<protein>
    <submittedName>
        <fullName evidence="2">YbjN domain-containing protein</fullName>
    </submittedName>
</protein>
<reference evidence="3" key="1">
    <citation type="journal article" date="2019" name="Int. J. Syst. Evol. Microbiol.">
        <title>The Global Catalogue of Microorganisms (GCM) 10K type strain sequencing project: providing services to taxonomists for standard genome sequencing and annotation.</title>
        <authorList>
            <consortium name="The Broad Institute Genomics Platform"/>
            <consortium name="The Broad Institute Genome Sequencing Center for Infectious Disease"/>
            <person name="Wu L."/>
            <person name="Ma J."/>
        </authorList>
    </citation>
    <scope>NUCLEOTIDE SEQUENCE [LARGE SCALE GENOMIC DNA]</scope>
    <source>
        <strain evidence="3">JCM 17933</strain>
    </source>
</reference>
<dbReference type="InterPro" id="IPR019660">
    <property type="entry name" value="Put_sensory_transdc_reg_YbjN"/>
</dbReference>
<dbReference type="EMBL" id="BAABHF010000012">
    <property type="protein sequence ID" value="GAA4487971.1"/>
    <property type="molecule type" value="Genomic_DNA"/>
</dbReference>
<dbReference type="Pfam" id="PF10722">
    <property type="entry name" value="YbjN"/>
    <property type="match status" value="1"/>
</dbReference>
<name>A0ABP8PKT5_9ACTN</name>
<accession>A0ABP8PKT5</accession>